<name>A0ABM7RI40_9BACT</name>
<dbReference type="InterPro" id="IPR036259">
    <property type="entry name" value="MFS_trans_sf"/>
</dbReference>
<evidence type="ECO:0000256" key="2">
    <source>
        <dbReference type="ARBA" id="ARBA00022679"/>
    </source>
</evidence>
<gene>
    <name evidence="8" type="ORF">HAHE_06030</name>
</gene>
<feature type="transmembrane region" description="Helical" evidence="6">
    <location>
        <begin position="161"/>
        <end position="187"/>
    </location>
</feature>
<reference evidence="8 9" key="1">
    <citation type="submission" date="2021-06" db="EMBL/GenBank/DDBJ databases">
        <title>Complete genome of Haloferula helveola possessing various polysaccharide degrading enzymes.</title>
        <authorList>
            <person name="Takami H."/>
            <person name="Huang C."/>
            <person name="Hamasaki K."/>
        </authorList>
    </citation>
    <scope>NUCLEOTIDE SEQUENCE [LARGE SCALE GENOMIC DNA]</scope>
    <source>
        <strain evidence="8 9">CN-1</strain>
    </source>
</reference>
<dbReference type="Pfam" id="PF01564">
    <property type="entry name" value="Spermine_synth"/>
    <property type="match status" value="1"/>
</dbReference>
<keyword evidence="9" id="KW-1185">Reference proteome</keyword>
<dbReference type="Gene3D" id="3.40.50.150">
    <property type="entry name" value="Vaccinia Virus protein VP39"/>
    <property type="match status" value="1"/>
</dbReference>
<evidence type="ECO:0000256" key="3">
    <source>
        <dbReference type="ARBA" id="ARBA00023115"/>
    </source>
</evidence>
<keyword evidence="2 4" id="KW-0808">Transferase</keyword>
<evidence type="ECO:0000256" key="6">
    <source>
        <dbReference type="SAM" id="Phobius"/>
    </source>
</evidence>
<dbReference type="CDD" id="cd02440">
    <property type="entry name" value="AdoMet_MTases"/>
    <property type="match status" value="1"/>
</dbReference>
<feature type="transmembrane region" description="Helical" evidence="6">
    <location>
        <begin position="95"/>
        <end position="114"/>
    </location>
</feature>
<evidence type="ECO:0000313" key="8">
    <source>
        <dbReference type="EMBL" id="BCX46695.1"/>
    </source>
</evidence>
<feature type="active site" description="Proton acceptor" evidence="4">
    <location>
        <position position="667"/>
    </location>
</feature>
<feature type="transmembrane region" description="Helical" evidence="6">
    <location>
        <begin position="459"/>
        <end position="476"/>
    </location>
</feature>
<keyword evidence="3 4" id="KW-0620">Polyamine biosynthesis</keyword>
<dbReference type="NCBIfam" id="NF037959">
    <property type="entry name" value="MFS_SpdSyn"/>
    <property type="match status" value="2"/>
</dbReference>
<feature type="transmembrane region" description="Helical" evidence="6">
    <location>
        <begin position="390"/>
        <end position="413"/>
    </location>
</feature>
<evidence type="ECO:0000256" key="4">
    <source>
        <dbReference type="PROSITE-ProRule" id="PRU00354"/>
    </source>
</evidence>
<dbReference type="PANTHER" id="PTHR43317:SF1">
    <property type="entry name" value="THERMOSPERMINE SYNTHASE ACAULIS5"/>
    <property type="match status" value="1"/>
</dbReference>
<comment type="similarity">
    <text evidence="1">Belongs to the spermidine/spermine synthase family.</text>
</comment>
<keyword evidence="6" id="KW-1133">Transmembrane helix</keyword>
<feature type="transmembrane region" description="Helical" evidence="6">
    <location>
        <begin position="352"/>
        <end position="370"/>
    </location>
</feature>
<keyword evidence="6" id="KW-0812">Transmembrane</keyword>
<dbReference type="PROSITE" id="PS51006">
    <property type="entry name" value="PABS_2"/>
    <property type="match status" value="1"/>
</dbReference>
<accession>A0ABM7RI40</accession>
<feature type="region of interest" description="Disordered" evidence="5">
    <location>
        <begin position="18"/>
        <end position="46"/>
    </location>
</feature>
<evidence type="ECO:0000313" key="9">
    <source>
        <dbReference type="Proteomes" id="UP001374893"/>
    </source>
</evidence>
<feature type="transmembrane region" description="Helical" evidence="6">
    <location>
        <begin position="135"/>
        <end position="155"/>
    </location>
</feature>
<dbReference type="PANTHER" id="PTHR43317">
    <property type="entry name" value="THERMOSPERMINE SYNTHASE ACAULIS5"/>
    <property type="match status" value="1"/>
</dbReference>
<feature type="transmembrane region" description="Helical" evidence="6">
    <location>
        <begin position="286"/>
        <end position="306"/>
    </location>
</feature>
<evidence type="ECO:0000259" key="7">
    <source>
        <dbReference type="PROSITE" id="PS51006"/>
    </source>
</evidence>
<proteinExistence type="inferred from homology"/>
<evidence type="ECO:0000256" key="1">
    <source>
        <dbReference type="ARBA" id="ARBA00007867"/>
    </source>
</evidence>
<feature type="transmembrane region" description="Helical" evidence="6">
    <location>
        <begin position="208"/>
        <end position="227"/>
    </location>
</feature>
<dbReference type="EMBL" id="AP024702">
    <property type="protein sequence ID" value="BCX46695.1"/>
    <property type="molecule type" value="Genomic_DNA"/>
</dbReference>
<evidence type="ECO:0000256" key="5">
    <source>
        <dbReference type="SAM" id="MobiDB-lite"/>
    </source>
</evidence>
<feature type="transmembrane region" description="Helical" evidence="6">
    <location>
        <begin position="63"/>
        <end position="83"/>
    </location>
</feature>
<dbReference type="SUPFAM" id="SSF53335">
    <property type="entry name" value="S-adenosyl-L-methionine-dependent methyltransferases"/>
    <property type="match status" value="1"/>
</dbReference>
<organism evidence="8 9">
    <name type="scientific">Haloferula helveola</name>
    <dbReference type="NCBI Taxonomy" id="490095"/>
    <lineage>
        <taxon>Bacteria</taxon>
        <taxon>Pseudomonadati</taxon>
        <taxon>Verrucomicrobiota</taxon>
        <taxon>Verrucomicrobiia</taxon>
        <taxon>Verrucomicrobiales</taxon>
        <taxon>Verrucomicrobiaceae</taxon>
        <taxon>Haloferula</taxon>
    </lineage>
</organism>
<sequence>MHPVRALAKTGQTLYPIEARMQRKRSPNPSASARRKNSPESRGADCVKTAENSDGIVAHPLGAAFWLMLGLSGFACLTYQILWMRQARLLFGSTSQAAALTLALFFGGLATGAWHWGRRSRHVCSPMRTYSRLEWGIALAGIIVLVAPAVVPRVYPLVGSGAALAAFKVIATLLMVFPASFLMGGTLPVLGQAAIRSRELFGTITARMYAVNTLGAACGAFATAFVFVAWFGLRVTCLTAMAISVVTALIARRLSHQPAFANCSEDASTKVASANLEPMGKPLPRLLLSALAFVSGFNLLALEVVWTRMLAQVHENSVYSFATVLIVVLTCLSLGAWLASRLARSGMPPAQVLLWLLALGGIALALTPLLSINITGNMTMLETRHTFTGYVLRLFGTGFATIGPACLPLGAVFPFLMKGEEASMTHAGKSIGRLAGINTIGAILGSLAAGFLLLEWLGLWSTVQVIASVYLVAAFITPSRASAASISARIASGVMLVVVFTALDPSKLPSPSGAEVAGPIVEKWEGSDGTVSVTGDANDPKTGLSIRINSNYSLGSTAAYGSQMFQARIPLLAWPDTDSVFFLGMGTGVTAGEALNRDDFAKVERVVACELSPDVVNASEKYFTGATTRGFDLTNGLFEDPRAEIIIGDGRNHLLANPERYSMIIADLFLPYRRGSGNLYSREHFRIVRDRLKPGGVFVQWLPLYQMSEREFGTIARTMIDVFPQVSLWRGNFQPGAEIAAMIGHVDSAPLPACSLHAERDKIMAVEGASHLDLQNLMLPINPQTITLFYGGDLSAAADLFSRYPLNTDDRPVIEFGTPRSLHQPADADRPQFLEARFAGIIDQLQQRTPPTGDPFLSSRSPSNRHLPLAGSAFHRAWIARVHDDEEQWIQNWETFLGHWLARDPGIPATD</sequence>
<keyword evidence="6" id="KW-0472">Membrane</keyword>
<feature type="transmembrane region" description="Helical" evidence="6">
    <location>
        <begin position="318"/>
        <end position="340"/>
    </location>
</feature>
<dbReference type="Proteomes" id="UP001374893">
    <property type="component" value="Chromosome"/>
</dbReference>
<protein>
    <submittedName>
        <fullName evidence="8">Spermidine synthase protein</fullName>
    </submittedName>
</protein>
<feature type="transmembrane region" description="Helical" evidence="6">
    <location>
        <begin position="434"/>
        <end position="453"/>
    </location>
</feature>
<dbReference type="InterPro" id="IPR030374">
    <property type="entry name" value="PABS"/>
</dbReference>
<dbReference type="InterPro" id="IPR029063">
    <property type="entry name" value="SAM-dependent_MTases_sf"/>
</dbReference>
<feature type="domain" description="PABS" evidence="7">
    <location>
        <begin position="603"/>
        <end position="750"/>
    </location>
</feature>
<dbReference type="SUPFAM" id="SSF103473">
    <property type="entry name" value="MFS general substrate transporter"/>
    <property type="match status" value="1"/>
</dbReference>